<keyword evidence="2" id="KW-1185">Reference proteome</keyword>
<accession>A0ABV6YPX8</accession>
<reference evidence="1 2" key="1">
    <citation type="submission" date="2024-09" db="EMBL/GenBank/DDBJ databases">
        <authorList>
            <person name="D'Angelo T."/>
        </authorList>
    </citation>
    <scope>NUCLEOTIDE SEQUENCE [LARGE SCALE GENOMIC DNA]</scope>
    <source>
        <strain evidence="1">SAG AM-311-F02</strain>
    </source>
</reference>
<organism evidence="1 2">
    <name type="scientific">Eiseniibacteriota bacterium</name>
    <dbReference type="NCBI Taxonomy" id="2212470"/>
    <lineage>
        <taxon>Bacteria</taxon>
        <taxon>Candidatus Eiseniibacteriota</taxon>
    </lineage>
</organism>
<dbReference type="InterPro" id="IPR011989">
    <property type="entry name" value="ARM-like"/>
</dbReference>
<dbReference type="EMBL" id="JBHPEI010000045">
    <property type="protein sequence ID" value="MFC1799939.1"/>
    <property type="molecule type" value="Genomic_DNA"/>
</dbReference>
<dbReference type="InterPro" id="IPR016024">
    <property type="entry name" value="ARM-type_fold"/>
</dbReference>
<dbReference type="SUPFAM" id="SSF48371">
    <property type="entry name" value="ARM repeat"/>
    <property type="match status" value="1"/>
</dbReference>
<proteinExistence type="predicted"/>
<dbReference type="Pfam" id="PF13646">
    <property type="entry name" value="HEAT_2"/>
    <property type="match status" value="1"/>
</dbReference>
<evidence type="ECO:0000313" key="1">
    <source>
        <dbReference type="EMBL" id="MFC1799939.1"/>
    </source>
</evidence>
<comment type="caution">
    <text evidence="1">The sequence shown here is derived from an EMBL/GenBank/DDBJ whole genome shotgun (WGS) entry which is preliminary data.</text>
</comment>
<name>A0ABV6YPX8_UNCEI</name>
<dbReference type="SMART" id="SM00567">
    <property type="entry name" value="EZ_HEAT"/>
    <property type="match status" value="3"/>
</dbReference>
<dbReference type="Gene3D" id="1.25.10.10">
    <property type="entry name" value="Leucine-rich Repeat Variant"/>
    <property type="match status" value="1"/>
</dbReference>
<dbReference type="InterPro" id="IPR004155">
    <property type="entry name" value="PBS_lyase_HEAT"/>
</dbReference>
<evidence type="ECO:0000313" key="2">
    <source>
        <dbReference type="Proteomes" id="UP001594288"/>
    </source>
</evidence>
<dbReference type="Proteomes" id="UP001594288">
    <property type="component" value="Unassembled WGS sequence"/>
</dbReference>
<sequence length="566" mass="64800">METNVENKPKTSAASREASINTILKLMATVLRNMRTYQPNNPVLQKSLDNLQRRMTAYLSRHESLTLLVREGELIYGSNVVYSSDDKMESLAFAMYRDGIRLISFRDGLVRSETYEFLSALHEAREADPYQADLVTILWEKDLTNISYRAVDAYLEAEDKKSIEELAQKIEEKPNPSQEGTQLPDTEFFLKELGLSLEHRVKAPKRLKRRVSEQDIQKISHEILEEEDASILKRCSDICIEILNMGPRDETFDRVTNFLGRICDWQVGSGDYLSACAIMSDLRTLKERDEIQKPRKDSIDDTINKLGERRLILQLGEHLPDLSEQRLEEIFAYLTMLSPSAINPLCDVLADCEVRRVRYLLCRAISVIAKNNPEYLRQAVEDKRWYFVRNVVMILGLMGNPTGIGLLKHAAHHSEARVRREVARSIGKIRNSQGLGALQNLCQDNNKMVRFASLSAMREIDSSESRDFLEAMIIDKSFGKKSMDEKREVMRTYGNMGKEGYGFLENIACGQYKHMDEETRASSFYGIAMMNDREAAEFLRHAIEDSDGLLKRAALEAMTTITMFEP</sequence>
<protein>
    <submittedName>
        <fullName evidence="1">HEAT repeat domain-containing protein</fullName>
    </submittedName>
</protein>
<gene>
    <name evidence="1" type="ORF">ACFL2Z_03405</name>
</gene>